<gene>
    <name evidence="2" type="ORF">FPZ44_01850</name>
</gene>
<organism evidence="2 3">
    <name type="scientific">Paenibacillus agilis</name>
    <dbReference type="NCBI Taxonomy" id="3020863"/>
    <lineage>
        <taxon>Bacteria</taxon>
        <taxon>Bacillati</taxon>
        <taxon>Bacillota</taxon>
        <taxon>Bacilli</taxon>
        <taxon>Bacillales</taxon>
        <taxon>Paenibacillaceae</taxon>
        <taxon>Paenibacillus</taxon>
    </lineage>
</organism>
<keyword evidence="1" id="KW-1133">Transmembrane helix</keyword>
<name>A0A559IWB5_9BACL</name>
<evidence type="ECO:0000313" key="2">
    <source>
        <dbReference type="EMBL" id="TVX91914.1"/>
    </source>
</evidence>
<proteinExistence type="predicted"/>
<evidence type="ECO:0008006" key="4">
    <source>
        <dbReference type="Google" id="ProtNLM"/>
    </source>
</evidence>
<dbReference type="InterPro" id="IPR019715">
    <property type="entry name" value="Haemolysin_XhlA"/>
</dbReference>
<evidence type="ECO:0000256" key="1">
    <source>
        <dbReference type="SAM" id="Phobius"/>
    </source>
</evidence>
<dbReference type="OrthoDB" id="2186744at2"/>
<dbReference type="Proteomes" id="UP000318102">
    <property type="component" value="Unassembled WGS sequence"/>
</dbReference>
<dbReference type="RefSeq" id="WP_028593207.1">
    <property type="nucleotide sequence ID" value="NZ_VNJK01000001.1"/>
</dbReference>
<dbReference type="Pfam" id="PF10779">
    <property type="entry name" value="XhlA"/>
    <property type="match status" value="1"/>
</dbReference>
<accession>A0A559IWB5</accession>
<keyword evidence="3" id="KW-1185">Reference proteome</keyword>
<protein>
    <recommendedName>
        <fullName evidence="4">Hemolysin XhlA</fullName>
    </recommendedName>
</protein>
<reference evidence="2 3" key="1">
    <citation type="submission" date="2019-07" db="EMBL/GenBank/DDBJ databases">
        <authorList>
            <person name="Kim J."/>
        </authorList>
    </citation>
    <scope>NUCLEOTIDE SEQUENCE [LARGE SCALE GENOMIC DNA]</scope>
    <source>
        <strain evidence="2 3">N4</strain>
    </source>
</reference>
<feature type="transmembrane region" description="Helical" evidence="1">
    <location>
        <begin position="60"/>
        <end position="80"/>
    </location>
</feature>
<evidence type="ECO:0000313" key="3">
    <source>
        <dbReference type="Proteomes" id="UP000318102"/>
    </source>
</evidence>
<dbReference type="EMBL" id="VNJK01000001">
    <property type="protein sequence ID" value="TVX91914.1"/>
    <property type="molecule type" value="Genomic_DNA"/>
</dbReference>
<keyword evidence="1" id="KW-0812">Transmembrane</keyword>
<sequence length="84" mass="9553">MDPQTQMLAEIRERIVRVETKLDSMHDVYDTALEAKNIGLEASQSVRSAHYRIDRIDRTIFWLSTTVIGAVILALVRLVLDGKV</sequence>
<comment type="caution">
    <text evidence="2">The sequence shown here is derived from an EMBL/GenBank/DDBJ whole genome shotgun (WGS) entry which is preliminary data.</text>
</comment>
<dbReference type="AlphaFoldDB" id="A0A559IWB5"/>
<keyword evidence="1" id="KW-0472">Membrane</keyword>